<accession>A0A3N4HBE8</accession>
<reference evidence="2 3" key="1">
    <citation type="journal article" date="2018" name="Nat. Ecol. Evol.">
        <title>Pezizomycetes genomes reveal the molecular basis of ectomycorrhizal truffle lifestyle.</title>
        <authorList>
            <person name="Murat C."/>
            <person name="Payen T."/>
            <person name="Noel B."/>
            <person name="Kuo A."/>
            <person name="Morin E."/>
            <person name="Chen J."/>
            <person name="Kohler A."/>
            <person name="Krizsan K."/>
            <person name="Balestrini R."/>
            <person name="Da Silva C."/>
            <person name="Montanini B."/>
            <person name="Hainaut M."/>
            <person name="Levati E."/>
            <person name="Barry K.W."/>
            <person name="Belfiori B."/>
            <person name="Cichocki N."/>
            <person name="Clum A."/>
            <person name="Dockter R.B."/>
            <person name="Fauchery L."/>
            <person name="Guy J."/>
            <person name="Iotti M."/>
            <person name="Le Tacon F."/>
            <person name="Lindquist E.A."/>
            <person name="Lipzen A."/>
            <person name="Malagnac F."/>
            <person name="Mello A."/>
            <person name="Molinier V."/>
            <person name="Miyauchi S."/>
            <person name="Poulain J."/>
            <person name="Riccioni C."/>
            <person name="Rubini A."/>
            <person name="Sitrit Y."/>
            <person name="Splivallo R."/>
            <person name="Traeger S."/>
            <person name="Wang M."/>
            <person name="Zifcakova L."/>
            <person name="Wipf D."/>
            <person name="Zambonelli A."/>
            <person name="Paolocci F."/>
            <person name="Nowrousian M."/>
            <person name="Ottonello S."/>
            <person name="Baldrian P."/>
            <person name="Spatafora J.W."/>
            <person name="Henrissat B."/>
            <person name="Nagy L.G."/>
            <person name="Aury J.M."/>
            <person name="Wincker P."/>
            <person name="Grigoriev I.V."/>
            <person name="Bonfante P."/>
            <person name="Martin F.M."/>
        </authorList>
    </citation>
    <scope>NUCLEOTIDE SEQUENCE [LARGE SCALE GENOMIC DNA]</scope>
    <source>
        <strain evidence="2 3">RN42</strain>
    </source>
</reference>
<dbReference type="AlphaFoldDB" id="A0A3N4HBE8"/>
<evidence type="ECO:0000313" key="3">
    <source>
        <dbReference type="Proteomes" id="UP000275078"/>
    </source>
</evidence>
<sequence>MTMMIITTNPRDSNERGTMGMMIHFTRLLRIQLAVVAAVNVKNARVQFALRYATIRSLRHAMHECDQIMIMITYIYYLLILIVNAMALMSQQSSLESQSIRYITSIAINAAFGGLELLRMSDYVSILFARKGIQLPFAWAAHLDLSRRTSQPLQPATLTSSPPQKSSYRYLLTSLNKDCLQVGFGLFRSPIWTLAFAPAVDSSLFGWIVCQDLDSLTLANCNLEPCYHSTCGLLFGWIGYLDLPDTFALSLSPIWTLIIVQTGNAGMLDAYVTGLQFVSIMLQVSIGIYLHLDLDLALVLAPKQLGPSPLLEVPKVTELRFVSNMLQVYAISTRTSTWISHS</sequence>
<evidence type="ECO:0000313" key="2">
    <source>
        <dbReference type="EMBL" id="RPA71127.1"/>
    </source>
</evidence>
<protein>
    <submittedName>
        <fullName evidence="2">Uncharacterized protein</fullName>
    </submittedName>
</protein>
<gene>
    <name evidence="2" type="ORF">BJ508DRAFT_315891</name>
</gene>
<proteinExistence type="predicted"/>
<keyword evidence="1" id="KW-0812">Transmembrane</keyword>
<organism evidence="2 3">
    <name type="scientific">Ascobolus immersus RN42</name>
    <dbReference type="NCBI Taxonomy" id="1160509"/>
    <lineage>
        <taxon>Eukaryota</taxon>
        <taxon>Fungi</taxon>
        <taxon>Dikarya</taxon>
        <taxon>Ascomycota</taxon>
        <taxon>Pezizomycotina</taxon>
        <taxon>Pezizomycetes</taxon>
        <taxon>Pezizales</taxon>
        <taxon>Ascobolaceae</taxon>
        <taxon>Ascobolus</taxon>
    </lineage>
</organism>
<evidence type="ECO:0000256" key="1">
    <source>
        <dbReference type="SAM" id="Phobius"/>
    </source>
</evidence>
<dbReference type="EMBL" id="ML119969">
    <property type="protein sequence ID" value="RPA71127.1"/>
    <property type="molecule type" value="Genomic_DNA"/>
</dbReference>
<keyword evidence="3" id="KW-1185">Reference proteome</keyword>
<dbReference type="Proteomes" id="UP000275078">
    <property type="component" value="Unassembled WGS sequence"/>
</dbReference>
<feature type="transmembrane region" description="Helical" evidence="1">
    <location>
        <begin position="68"/>
        <end position="88"/>
    </location>
</feature>
<keyword evidence="1" id="KW-0472">Membrane</keyword>
<keyword evidence="1" id="KW-1133">Transmembrane helix</keyword>
<name>A0A3N4HBE8_ASCIM</name>